<accession>A0A1J5RWC3</accession>
<comment type="caution">
    <text evidence="1">The sequence shown here is derived from an EMBL/GenBank/DDBJ whole genome shotgun (WGS) entry which is preliminary data.</text>
</comment>
<dbReference type="AlphaFoldDB" id="A0A1J5RWC3"/>
<dbReference type="EMBL" id="MLJW01000097">
    <property type="protein sequence ID" value="OIR00255.1"/>
    <property type="molecule type" value="Genomic_DNA"/>
</dbReference>
<organism evidence="1">
    <name type="scientific">mine drainage metagenome</name>
    <dbReference type="NCBI Taxonomy" id="410659"/>
    <lineage>
        <taxon>unclassified sequences</taxon>
        <taxon>metagenomes</taxon>
        <taxon>ecological metagenomes</taxon>
    </lineage>
</organism>
<protein>
    <submittedName>
        <fullName evidence="1">Uncharacterized protein</fullName>
    </submittedName>
</protein>
<sequence>MRPQAVPDDRQRLPQVRAKRLEELDVLRLLDRALVQTEQAVRGLSPAMTEMCVQLKWN</sequence>
<reference evidence="1" key="1">
    <citation type="submission" date="2016-10" db="EMBL/GenBank/DDBJ databases">
        <title>Sequence of Gallionella enrichment culture.</title>
        <authorList>
            <person name="Poehlein A."/>
            <person name="Muehling M."/>
            <person name="Daniel R."/>
        </authorList>
    </citation>
    <scope>NUCLEOTIDE SEQUENCE</scope>
</reference>
<gene>
    <name evidence="1" type="ORF">GALL_177130</name>
</gene>
<evidence type="ECO:0000313" key="1">
    <source>
        <dbReference type="EMBL" id="OIR00255.1"/>
    </source>
</evidence>
<name>A0A1J5RWC3_9ZZZZ</name>
<proteinExistence type="predicted"/>